<protein>
    <recommendedName>
        <fullName evidence="4">Sensor protein QseC</fullName>
        <ecNumber evidence="3">2.7.13.3</ecNumber>
    </recommendedName>
</protein>
<sequence length="451" mass="51044">MKISSLRLRLIIILSFASLLLWSVATLIAWLKAKDETDKVFDTQQILFAERLASSNLRQMLVQQNSGRINKSVKSPKHIRKKLLDDEALAFAIFTRDGEKLLSDGEHGDEIAFSPARGFSKQKIDDDLWRIFWLPAGNNGEVMIAVAQEFEYRKEVVSDIVFSQLWVWLTGLPILLALIIFVVTRELASVKRLQRKLNRRSPDDNSPITVPSLPTEIQPIVDSLNHFFDRTSNMLLRERRFTSDAAHELRSPLTALRVQTEIAQLAGNDVAMRNQALNNLTSGIDRASQLIEQLLTLSRLDSVVELDNLEPIQWQDLIESLLGERHFSAAKKQISLEFQQYGQPPLQQGQPLLVSLMLRNLIDNAIHYCPNGSKVTVSLYSDHLTISDNGDGVSEEALPKLGQRFYRPAGQNEKGSGLGLSIVTRIAELHHYSVKFRNIIPKGFESEIRFE</sequence>
<keyword evidence="7" id="KW-0597">Phosphoprotein</keyword>
<evidence type="ECO:0000256" key="11">
    <source>
        <dbReference type="ARBA" id="ARBA00022777"/>
    </source>
</evidence>
<dbReference type="InterPro" id="IPR036097">
    <property type="entry name" value="HisK_dim/P_sf"/>
</dbReference>
<evidence type="ECO:0000313" key="20">
    <source>
        <dbReference type="EMBL" id="TNG93489.1"/>
    </source>
</evidence>
<keyword evidence="9 16" id="KW-0812">Transmembrane</keyword>
<evidence type="ECO:0000256" key="15">
    <source>
        <dbReference type="ARBA" id="ARBA00023136"/>
    </source>
</evidence>
<name>A0A4R3Y8S9_9PAST</name>
<dbReference type="Proteomes" id="UP000305526">
    <property type="component" value="Unassembled WGS sequence"/>
</dbReference>
<evidence type="ECO:0000256" key="7">
    <source>
        <dbReference type="ARBA" id="ARBA00022553"/>
    </source>
</evidence>
<dbReference type="InterPro" id="IPR003661">
    <property type="entry name" value="HisK_dim/P_dom"/>
</dbReference>
<dbReference type="EC" id="2.7.13.3" evidence="3"/>
<feature type="transmembrane region" description="Helical" evidence="16">
    <location>
        <begin position="165"/>
        <end position="188"/>
    </location>
</feature>
<keyword evidence="10" id="KW-0547">Nucleotide-binding</keyword>
<keyword evidence="13 16" id="KW-1133">Transmembrane helix</keyword>
<evidence type="ECO:0000256" key="2">
    <source>
        <dbReference type="ARBA" id="ARBA00004429"/>
    </source>
</evidence>
<evidence type="ECO:0000256" key="6">
    <source>
        <dbReference type="ARBA" id="ARBA00022519"/>
    </source>
</evidence>
<dbReference type="SUPFAM" id="SSF47384">
    <property type="entry name" value="Homodimeric domain of signal transducing histidine kinase"/>
    <property type="match status" value="1"/>
</dbReference>
<evidence type="ECO:0000256" key="1">
    <source>
        <dbReference type="ARBA" id="ARBA00000085"/>
    </source>
</evidence>
<dbReference type="PROSITE" id="PS50885">
    <property type="entry name" value="HAMP"/>
    <property type="match status" value="1"/>
</dbReference>
<dbReference type="EMBL" id="VDGV01000007">
    <property type="protein sequence ID" value="TNG93489.1"/>
    <property type="molecule type" value="Genomic_DNA"/>
</dbReference>
<evidence type="ECO:0000256" key="5">
    <source>
        <dbReference type="ARBA" id="ARBA00022475"/>
    </source>
</evidence>
<evidence type="ECO:0000256" key="3">
    <source>
        <dbReference type="ARBA" id="ARBA00012438"/>
    </source>
</evidence>
<dbReference type="PRINTS" id="PR00344">
    <property type="entry name" value="BCTRLSENSOR"/>
</dbReference>
<dbReference type="CDD" id="cd00082">
    <property type="entry name" value="HisKA"/>
    <property type="match status" value="1"/>
</dbReference>
<gene>
    <name evidence="20" type="primary">qseC</name>
    <name evidence="19" type="ORF">EDC16_103109</name>
    <name evidence="20" type="ORF">FHQ21_01205</name>
</gene>
<dbReference type="EMBL" id="SMCP01000003">
    <property type="protein sequence ID" value="TCV88755.1"/>
    <property type="molecule type" value="Genomic_DNA"/>
</dbReference>
<comment type="caution">
    <text evidence="19">The sequence shown here is derived from an EMBL/GenBank/DDBJ whole genome shotgun (WGS) entry which is preliminary data.</text>
</comment>
<dbReference type="Gene3D" id="1.20.5.1040">
    <property type="entry name" value="Sensor protein qsec"/>
    <property type="match status" value="2"/>
</dbReference>
<dbReference type="SUPFAM" id="SSF55874">
    <property type="entry name" value="ATPase domain of HSP90 chaperone/DNA topoisomerase II/histidine kinase"/>
    <property type="match status" value="1"/>
</dbReference>
<reference evidence="19 21" key="1">
    <citation type="submission" date="2019-03" db="EMBL/GenBank/DDBJ databases">
        <title>Genomic Encyclopedia of Type Strains, Phase IV (KMG-IV): sequencing the most valuable type-strain genomes for metagenomic binning, comparative biology and taxonomic classification.</title>
        <authorList>
            <person name="Goeker M."/>
        </authorList>
    </citation>
    <scope>NUCLEOTIDE SEQUENCE [LARGE SCALE GENOMIC DNA]</scope>
    <source>
        <strain evidence="19 21">DSM 28140</strain>
    </source>
</reference>
<dbReference type="InterPro" id="IPR036890">
    <property type="entry name" value="HATPase_C_sf"/>
</dbReference>
<accession>A0A4R3Y8S9</accession>
<dbReference type="InterPro" id="IPR005467">
    <property type="entry name" value="His_kinase_dom"/>
</dbReference>
<keyword evidence="12" id="KW-0067">ATP-binding</keyword>
<evidence type="ECO:0000256" key="16">
    <source>
        <dbReference type="SAM" id="Phobius"/>
    </source>
</evidence>
<feature type="domain" description="Histidine kinase" evidence="17">
    <location>
        <begin position="244"/>
        <end position="451"/>
    </location>
</feature>
<comment type="catalytic activity">
    <reaction evidence="1">
        <text>ATP + protein L-histidine = ADP + protein N-phospho-L-histidine.</text>
        <dbReference type="EC" id="2.7.13.3"/>
    </reaction>
</comment>
<keyword evidence="22" id="KW-1185">Reference proteome</keyword>
<dbReference type="InterPro" id="IPR003660">
    <property type="entry name" value="HAMP_dom"/>
</dbReference>
<dbReference type="GO" id="GO:0005524">
    <property type="term" value="F:ATP binding"/>
    <property type="evidence" value="ECO:0007669"/>
    <property type="project" value="UniProtKB-KW"/>
</dbReference>
<dbReference type="InterPro" id="IPR004358">
    <property type="entry name" value="Sig_transdc_His_kin-like_C"/>
</dbReference>
<dbReference type="Pfam" id="PF02518">
    <property type="entry name" value="HATPase_c"/>
    <property type="match status" value="1"/>
</dbReference>
<keyword evidence="6" id="KW-0997">Cell inner membrane</keyword>
<dbReference type="AlphaFoldDB" id="A0A4R3Y8S9"/>
<evidence type="ECO:0000256" key="13">
    <source>
        <dbReference type="ARBA" id="ARBA00022989"/>
    </source>
</evidence>
<dbReference type="Gene3D" id="3.30.565.10">
    <property type="entry name" value="Histidine kinase-like ATPase, C-terminal domain"/>
    <property type="match status" value="1"/>
</dbReference>
<dbReference type="Pfam" id="PF08521">
    <property type="entry name" value="2CSK_N"/>
    <property type="match status" value="1"/>
</dbReference>
<evidence type="ECO:0000313" key="22">
    <source>
        <dbReference type="Proteomes" id="UP000305526"/>
    </source>
</evidence>
<evidence type="ECO:0000256" key="9">
    <source>
        <dbReference type="ARBA" id="ARBA00022692"/>
    </source>
</evidence>
<dbReference type="InterPro" id="IPR059132">
    <property type="entry name" value="QseC"/>
</dbReference>
<evidence type="ECO:0000256" key="4">
    <source>
        <dbReference type="ARBA" id="ARBA00017234"/>
    </source>
</evidence>
<dbReference type="SMART" id="SM00387">
    <property type="entry name" value="HATPase_c"/>
    <property type="match status" value="1"/>
</dbReference>
<dbReference type="Pfam" id="PF00512">
    <property type="entry name" value="HisKA"/>
    <property type="match status" value="1"/>
</dbReference>
<evidence type="ECO:0000313" key="21">
    <source>
        <dbReference type="Proteomes" id="UP000294619"/>
    </source>
</evidence>
<dbReference type="GO" id="GO:0000155">
    <property type="term" value="F:phosphorelay sensor kinase activity"/>
    <property type="evidence" value="ECO:0007669"/>
    <property type="project" value="InterPro"/>
</dbReference>
<dbReference type="InterPro" id="IPR003594">
    <property type="entry name" value="HATPase_dom"/>
</dbReference>
<proteinExistence type="predicted"/>
<keyword evidence="15 16" id="KW-0472">Membrane</keyword>
<organism evidence="19 21">
    <name type="scientific">Testudinibacter aquarius</name>
    <dbReference type="NCBI Taxonomy" id="1524974"/>
    <lineage>
        <taxon>Bacteria</taxon>
        <taxon>Pseudomonadati</taxon>
        <taxon>Pseudomonadota</taxon>
        <taxon>Gammaproteobacteria</taxon>
        <taxon>Pasteurellales</taxon>
        <taxon>Pasteurellaceae</taxon>
        <taxon>Testudinibacter</taxon>
    </lineage>
</organism>
<evidence type="ECO:0000259" key="17">
    <source>
        <dbReference type="PROSITE" id="PS50109"/>
    </source>
</evidence>
<dbReference type="PANTHER" id="PTHR45436:SF14">
    <property type="entry name" value="SENSOR PROTEIN QSEC"/>
    <property type="match status" value="1"/>
</dbReference>
<keyword evidence="11 19" id="KW-0418">Kinase</keyword>
<evidence type="ECO:0000259" key="18">
    <source>
        <dbReference type="PROSITE" id="PS50885"/>
    </source>
</evidence>
<dbReference type="PROSITE" id="PS50109">
    <property type="entry name" value="HIS_KIN"/>
    <property type="match status" value="1"/>
</dbReference>
<evidence type="ECO:0000256" key="10">
    <source>
        <dbReference type="ARBA" id="ARBA00022741"/>
    </source>
</evidence>
<dbReference type="PANTHER" id="PTHR45436">
    <property type="entry name" value="SENSOR HISTIDINE KINASE YKOH"/>
    <property type="match status" value="1"/>
</dbReference>
<keyword evidence="8 20" id="KW-0808">Transferase</keyword>
<dbReference type="Gene3D" id="1.10.287.130">
    <property type="match status" value="1"/>
</dbReference>
<dbReference type="GO" id="GO:0005886">
    <property type="term" value="C:plasma membrane"/>
    <property type="evidence" value="ECO:0007669"/>
    <property type="project" value="TreeGrafter"/>
</dbReference>
<reference evidence="20 22" key="2">
    <citation type="submission" date="2019-05" db="EMBL/GenBank/DDBJ databases">
        <title>Pasteurellaceae isolates from reptiles.</title>
        <authorList>
            <person name="Bojesen A.M."/>
            <person name="Lund E."/>
        </authorList>
    </citation>
    <scope>NUCLEOTIDE SEQUENCE [LARGE SCALE GENOMIC DNA]</scope>
    <source>
        <strain evidence="20 22">ELNT2x</strain>
    </source>
</reference>
<comment type="subcellular location">
    <subcellularLocation>
        <location evidence="2">Cell inner membrane</location>
        <topology evidence="2">Multi-pass membrane protein</topology>
    </subcellularLocation>
</comment>
<evidence type="ECO:0000256" key="14">
    <source>
        <dbReference type="ARBA" id="ARBA00023012"/>
    </source>
</evidence>
<dbReference type="InterPro" id="IPR050428">
    <property type="entry name" value="TCS_sensor_his_kinase"/>
</dbReference>
<dbReference type="InterPro" id="IPR013727">
    <property type="entry name" value="2CSK_N"/>
</dbReference>
<evidence type="ECO:0000256" key="8">
    <source>
        <dbReference type="ARBA" id="ARBA00022679"/>
    </source>
</evidence>
<dbReference type="SMART" id="SM00388">
    <property type="entry name" value="HisKA"/>
    <property type="match status" value="1"/>
</dbReference>
<evidence type="ECO:0000313" key="19">
    <source>
        <dbReference type="EMBL" id="TCV88755.1"/>
    </source>
</evidence>
<dbReference type="FunFam" id="1.10.287.130:FF:000035">
    <property type="entry name" value="Two-component sensor histidine kinase"/>
    <property type="match status" value="1"/>
</dbReference>
<dbReference type="NCBIfam" id="NF007664">
    <property type="entry name" value="PRK10337.1"/>
    <property type="match status" value="1"/>
</dbReference>
<keyword evidence="14" id="KW-0902">Two-component regulatory system</keyword>
<keyword evidence="5" id="KW-1003">Cell membrane</keyword>
<evidence type="ECO:0000256" key="12">
    <source>
        <dbReference type="ARBA" id="ARBA00022840"/>
    </source>
</evidence>
<dbReference type="Proteomes" id="UP000294619">
    <property type="component" value="Unassembled WGS sequence"/>
</dbReference>
<feature type="domain" description="HAMP" evidence="18">
    <location>
        <begin position="184"/>
        <end position="236"/>
    </location>
</feature>